<dbReference type="InterPro" id="IPR027417">
    <property type="entry name" value="P-loop_NTPase"/>
</dbReference>
<keyword evidence="7" id="KW-1185">Reference proteome</keyword>
<dbReference type="Gene3D" id="3.40.50.300">
    <property type="entry name" value="P-loop containing nucleotide triphosphate hydrolases"/>
    <property type="match status" value="1"/>
</dbReference>
<keyword evidence="3" id="KW-0175">Coiled coil</keyword>
<dbReference type="FunFam" id="3.40.50.300:FF:001025">
    <property type="entry name" value="ATPase family, AAA domain-containing 2B"/>
    <property type="match status" value="1"/>
</dbReference>
<accession>A0A344L9A3</accession>
<dbReference type="SUPFAM" id="SSF52540">
    <property type="entry name" value="P-loop containing nucleoside triphosphate hydrolases"/>
    <property type="match status" value="1"/>
</dbReference>
<sequence>MQGGNPDDGFVEVIAREVEADPGNLALREDFVTLLLSQDPDRAAAELDAFEAFGGDPARIRLLRARLMAARLRASNPPPPAETAARPVDEDRQDSGAAVSASLWDTERPAVTLDDVAGLAEVKRHLDTTFLAPLRHPELAAAFGQKPGGSLLMYGPPGCGKTFIARAIAGDLGASFLHVTLADLLSKWLGESEKAIQSVFRHARAAAPCVIFFDEFDALGGRRTSGGGGSQSMRMLVTQLLEELDGVAGANEGVYFLAATNRPWDIDSALRRPGRIDKTVLVLPPDAVARAAIVQGALAGKPAGEVDVVAVAAATEGFSGADLAHLTTTVLQQAMVESMSKGELVPVTTDAMLAAVGGIVPSTTAWFDQVAPVLEYGVDDGTFDQLRAYRVKRGMR</sequence>
<organism evidence="6 7">
    <name type="scientific">Amycolatopsis albispora</name>
    <dbReference type="NCBI Taxonomy" id="1804986"/>
    <lineage>
        <taxon>Bacteria</taxon>
        <taxon>Bacillati</taxon>
        <taxon>Actinomycetota</taxon>
        <taxon>Actinomycetes</taxon>
        <taxon>Pseudonocardiales</taxon>
        <taxon>Pseudonocardiaceae</taxon>
        <taxon>Amycolatopsis</taxon>
    </lineage>
</organism>
<dbReference type="RefSeq" id="WP_113693881.1">
    <property type="nucleotide sequence ID" value="NZ_CP015163.1"/>
</dbReference>
<dbReference type="InterPro" id="IPR003959">
    <property type="entry name" value="ATPase_AAA_core"/>
</dbReference>
<feature type="domain" description="AAA+ ATPase" evidence="5">
    <location>
        <begin position="147"/>
        <end position="286"/>
    </location>
</feature>
<gene>
    <name evidence="6" type="ORF">A4R43_20720</name>
</gene>
<keyword evidence="2" id="KW-0067">ATP-binding</keyword>
<name>A0A344L9A3_9PSEU</name>
<evidence type="ECO:0000256" key="4">
    <source>
        <dbReference type="SAM" id="MobiDB-lite"/>
    </source>
</evidence>
<dbReference type="PANTHER" id="PTHR23077:SF171">
    <property type="entry name" value="NUCLEAR VALOSIN-CONTAINING PROTEIN-LIKE"/>
    <property type="match status" value="1"/>
</dbReference>
<proteinExistence type="predicted"/>
<evidence type="ECO:0000313" key="7">
    <source>
        <dbReference type="Proteomes" id="UP000250434"/>
    </source>
</evidence>
<dbReference type="GO" id="GO:0016887">
    <property type="term" value="F:ATP hydrolysis activity"/>
    <property type="evidence" value="ECO:0007669"/>
    <property type="project" value="InterPro"/>
</dbReference>
<dbReference type="KEGG" id="aab:A4R43_20720"/>
<dbReference type="SMART" id="SM00382">
    <property type="entry name" value="AAA"/>
    <property type="match status" value="1"/>
</dbReference>
<keyword evidence="1" id="KW-0547">Nucleotide-binding</keyword>
<dbReference type="InterPro" id="IPR003593">
    <property type="entry name" value="AAA+_ATPase"/>
</dbReference>
<evidence type="ECO:0000256" key="2">
    <source>
        <dbReference type="ARBA" id="ARBA00022840"/>
    </source>
</evidence>
<dbReference type="Pfam" id="PF00004">
    <property type="entry name" value="AAA"/>
    <property type="match status" value="1"/>
</dbReference>
<protein>
    <submittedName>
        <fullName evidence="6">AAA family ATPase</fullName>
    </submittedName>
</protein>
<dbReference type="Proteomes" id="UP000250434">
    <property type="component" value="Chromosome"/>
</dbReference>
<dbReference type="AlphaFoldDB" id="A0A344L9A3"/>
<dbReference type="EMBL" id="CP015163">
    <property type="protein sequence ID" value="AXB44627.1"/>
    <property type="molecule type" value="Genomic_DNA"/>
</dbReference>
<reference evidence="6 7" key="1">
    <citation type="submission" date="2016-04" db="EMBL/GenBank/DDBJ databases">
        <title>Complete genome sequence and analysis of deep-sea sediment isolate, Amycolatopsis sp. WP1.</title>
        <authorList>
            <person name="Wang H."/>
            <person name="Chen S."/>
            <person name="Wu Q."/>
        </authorList>
    </citation>
    <scope>NUCLEOTIDE SEQUENCE [LARGE SCALE GENOMIC DNA]</scope>
    <source>
        <strain evidence="6 7">WP1</strain>
    </source>
</reference>
<dbReference type="Gene3D" id="1.10.8.60">
    <property type="match status" value="1"/>
</dbReference>
<dbReference type="GO" id="GO:0005524">
    <property type="term" value="F:ATP binding"/>
    <property type="evidence" value="ECO:0007669"/>
    <property type="project" value="UniProtKB-KW"/>
</dbReference>
<dbReference type="OrthoDB" id="9809379at2"/>
<feature type="region of interest" description="Disordered" evidence="4">
    <location>
        <begin position="74"/>
        <end position="100"/>
    </location>
</feature>
<dbReference type="PANTHER" id="PTHR23077">
    <property type="entry name" value="AAA-FAMILY ATPASE"/>
    <property type="match status" value="1"/>
</dbReference>
<evidence type="ECO:0000256" key="1">
    <source>
        <dbReference type="ARBA" id="ARBA00022741"/>
    </source>
</evidence>
<evidence type="ECO:0000259" key="5">
    <source>
        <dbReference type="SMART" id="SM00382"/>
    </source>
</evidence>
<dbReference type="InterPro" id="IPR050168">
    <property type="entry name" value="AAA_ATPase_domain"/>
</dbReference>
<evidence type="ECO:0000313" key="6">
    <source>
        <dbReference type="EMBL" id="AXB44627.1"/>
    </source>
</evidence>
<evidence type="ECO:0000256" key="3">
    <source>
        <dbReference type="ARBA" id="ARBA00023054"/>
    </source>
</evidence>